<dbReference type="Proteomes" id="UP000526083">
    <property type="component" value="Unassembled WGS sequence"/>
</dbReference>
<dbReference type="AlphaFoldDB" id="A0A7W3JLY4"/>
<evidence type="ECO:0000313" key="1">
    <source>
        <dbReference type="EMBL" id="MBA8815312.1"/>
    </source>
</evidence>
<organism evidence="1 2">
    <name type="scientific">Microbacterium halimionae</name>
    <dbReference type="NCBI Taxonomy" id="1526413"/>
    <lineage>
        <taxon>Bacteria</taxon>
        <taxon>Bacillati</taxon>
        <taxon>Actinomycetota</taxon>
        <taxon>Actinomycetes</taxon>
        <taxon>Micrococcales</taxon>
        <taxon>Microbacteriaceae</taxon>
        <taxon>Microbacterium</taxon>
    </lineage>
</organism>
<dbReference type="EMBL" id="JACGWY010000001">
    <property type="protein sequence ID" value="MBA8815312.1"/>
    <property type="molecule type" value="Genomic_DNA"/>
</dbReference>
<evidence type="ECO:0000313" key="2">
    <source>
        <dbReference type="Proteomes" id="UP000526083"/>
    </source>
</evidence>
<dbReference type="Gene3D" id="3.40.30.10">
    <property type="entry name" value="Glutaredoxin"/>
    <property type="match status" value="1"/>
</dbReference>
<dbReference type="InterPro" id="IPR036249">
    <property type="entry name" value="Thioredoxin-like_sf"/>
</dbReference>
<dbReference type="InterPro" id="IPR008554">
    <property type="entry name" value="Glutaredoxin-like"/>
</dbReference>
<name>A0A7W3JLY4_9MICO</name>
<dbReference type="Pfam" id="PF05768">
    <property type="entry name" value="Glrx-like"/>
    <property type="match status" value="1"/>
</dbReference>
<dbReference type="RefSeq" id="WP_167043891.1">
    <property type="nucleotide sequence ID" value="NZ_JAAOZB010000001.1"/>
</dbReference>
<protein>
    <submittedName>
        <fullName evidence="1">Putative thioredoxin/glutaredoxin</fullName>
    </submittedName>
</protein>
<gene>
    <name evidence="1" type="ORF">FHX48_000364</name>
</gene>
<reference evidence="1 2" key="1">
    <citation type="submission" date="2020-07" db="EMBL/GenBank/DDBJ databases">
        <title>Sequencing the genomes of 1000 actinobacteria strains.</title>
        <authorList>
            <person name="Klenk H.-P."/>
        </authorList>
    </citation>
    <scope>NUCLEOTIDE SEQUENCE [LARGE SCALE GENOMIC DNA]</scope>
    <source>
        <strain evidence="1 2">DSM 27576</strain>
    </source>
</reference>
<dbReference type="SUPFAM" id="SSF52833">
    <property type="entry name" value="Thioredoxin-like"/>
    <property type="match status" value="1"/>
</dbReference>
<sequence length="91" mass="9925">MTTITLIGKDGCHLCDVAAGVIDHVIAELPEAAADRIDVVEASIDADPALYEAWWEKIPVILIDGRLHAQWRVAPERLRDALLDAAKKVDA</sequence>
<accession>A0A7W3JLY4</accession>
<proteinExistence type="predicted"/>
<comment type="caution">
    <text evidence="1">The sequence shown here is derived from an EMBL/GenBank/DDBJ whole genome shotgun (WGS) entry which is preliminary data.</text>
</comment>
<keyword evidence="2" id="KW-1185">Reference proteome</keyword>